<dbReference type="PANTHER" id="PTHR31501:SF7">
    <property type="entry name" value="CALCIUM RELEASE-ACTIVATED CALCIUM CHANNEL PROTEIN 1"/>
    <property type="match status" value="1"/>
</dbReference>
<dbReference type="Pfam" id="PF07856">
    <property type="entry name" value="Orai-1"/>
    <property type="match status" value="1"/>
</dbReference>
<evidence type="ECO:0000256" key="6">
    <source>
        <dbReference type="SAM" id="MobiDB-lite"/>
    </source>
</evidence>
<feature type="region of interest" description="Disordered" evidence="6">
    <location>
        <begin position="402"/>
        <end position="421"/>
    </location>
</feature>
<feature type="transmembrane region" description="Helical" evidence="7">
    <location>
        <begin position="144"/>
        <end position="170"/>
    </location>
</feature>
<dbReference type="InterPro" id="IPR012446">
    <property type="entry name" value="CRAC_channel"/>
</dbReference>
<evidence type="ECO:0000256" key="4">
    <source>
        <dbReference type="ARBA" id="ARBA00022989"/>
    </source>
</evidence>
<dbReference type="PANTHER" id="PTHR31501">
    <property type="entry name" value="CALCIUM RELEASE-ACTIVATED CALCIUM CHANNEL PROTEIN 1"/>
    <property type="match status" value="1"/>
</dbReference>
<keyword evidence="4 7" id="KW-1133">Transmembrane helix</keyword>
<evidence type="ECO:0000313" key="8">
    <source>
        <dbReference type="EMBL" id="OUS47683.1"/>
    </source>
</evidence>
<feature type="transmembrane region" description="Helical" evidence="7">
    <location>
        <begin position="252"/>
        <end position="273"/>
    </location>
</feature>
<dbReference type="Proteomes" id="UP000195557">
    <property type="component" value="Unassembled WGS sequence"/>
</dbReference>
<sequence>MPAFTGTMAADVSDAATAFLTALDTSLARAWRDEDREWRKEDRAWRREDLEFRVEERDWWELEHVHRDEQRRWRRQDVEQRVLENARWVWGRYTEKNRRDVEEKGEQLRTTSNLSALIAGFAVVALIELQFSDPTTRPDQSEGLIVAFACATAVTVGLMLNSMVLCSFMLSNILRNGKTYVSEDEESEFLYACRKFALHYKPGDTPPTPQRSFERYWETRCESDWRKAFRMFTFGVPMFVTTLTIATWLKFWYSVVTCVCVTSISIIAVAIWYRTQNVWGAHLLKRSAETFSKSRYFPPEGLPFDWHARPRKAPRSGAKSPPESATTVGVGAPSASASFKDDDFFGPSNSSLAHSPELKEKPTAQTTGFESIAIDPSVREREFIRDSSPRAIEAATREFAKANLKTPFAHDPASPPRTPSK</sequence>
<comment type="subcellular location">
    <subcellularLocation>
        <location evidence="1">Membrane</location>
        <topology evidence="1">Multi-pass membrane protein</topology>
    </subcellularLocation>
</comment>
<dbReference type="AlphaFoldDB" id="A0A1Y5IHW1"/>
<evidence type="ECO:0000256" key="7">
    <source>
        <dbReference type="SAM" id="Phobius"/>
    </source>
</evidence>
<dbReference type="GO" id="GO:0016020">
    <property type="term" value="C:membrane"/>
    <property type="evidence" value="ECO:0007669"/>
    <property type="project" value="UniProtKB-SubCell"/>
</dbReference>
<name>A0A1Y5IHW1_OSTTA</name>
<feature type="transmembrane region" description="Helical" evidence="7">
    <location>
        <begin position="114"/>
        <end position="132"/>
    </location>
</feature>
<feature type="transmembrane region" description="Helical" evidence="7">
    <location>
        <begin position="228"/>
        <end position="246"/>
    </location>
</feature>
<evidence type="ECO:0000256" key="1">
    <source>
        <dbReference type="ARBA" id="ARBA00004141"/>
    </source>
</evidence>
<dbReference type="Gene3D" id="1.20.140.140">
    <property type="entry name" value="Calcium release-activated calcium channel protein Orai"/>
    <property type="match status" value="1"/>
</dbReference>
<evidence type="ECO:0000256" key="2">
    <source>
        <dbReference type="ARBA" id="ARBA00008062"/>
    </source>
</evidence>
<comment type="similarity">
    <text evidence="2">Belongs to the Orai family.</text>
</comment>
<dbReference type="eggNOG" id="ENOG502S00K">
    <property type="taxonomic scope" value="Eukaryota"/>
</dbReference>
<keyword evidence="5 7" id="KW-0472">Membrane</keyword>
<dbReference type="EMBL" id="KZ155777">
    <property type="protein sequence ID" value="OUS47683.1"/>
    <property type="molecule type" value="Genomic_DNA"/>
</dbReference>
<protein>
    <submittedName>
        <fullName evidence="8">Mediator of CRAC channel activity-domain-containing protein</fullName>
    </submittedName>
</protein>
<accession>A0A1Y5IHW1</accession>
<feature type="region of interest" description="Disordered" evidence="6">
    <location>
        <begin position="350"/>
        <end position="374"/>
    </location>
</feature>
<gene>
    <name evidence="8" type="ORF">BE221DRAFT_92029</name>
</gene>
<feature type="region of interest" description="Disordered" evidence="6">
    <location>
        <begin position="307"/>
        <end position="333"/>
    </location>
</feature>
<keyword evidence="3 7" id="KW-0812">Transmembrane</keyword>
<organism evidence="8">
    <name type="scientific">Ostreococcus tauri</name>
    <name type="common">Marine green alga</name>
    <dbReference type="NCBI Taxonomy" id="70448"/>
    <lineage>
        <taxon>Eukaryota</taxon>
        <taxon>Viridiplantae</taxon>
        <taxon>Chlorophyta</taxon>
        <taxon>Mamiellophyceae</taxon>
        <taxon>Mamiellales</taxon>
        <taxon>Bathycoccaceae</taxon>
        <taxon>Ostreococcus</taxon>
    </lineage>
</organism>
<evidence type="ECO:0000256" key="3">
    <source>
        <dbReference type="ARBA" id="ARBA00022692"/>
    </source>
</evidence>
<reference evidence="8" key="1">
    <citation type="submission" date="2017-04" db="EMBL/GenBank/DDBJ databases">
        <title>Population genomics of picophytoplankton unveils novel chromosome hypervariability.</title>
        <authorList>
            <consortium name="DOE Joint Genome Institute"/>
            <person name="Blanc-Mathieu R."/>
            <person name="Krasovec M."/>
            <person name="Hebrard M."/>
            <person name="Yau S."/>
            <person name="Desgranges E."/>
            <person name="Martin J."/>
            <person name="Schackwitz W."/>
            <person name="Kuo A."/>
            <person name="Salin G."/>
            <person name="Donnadieu C."/>
            <person name="Desdevises Y."/>
            <person name="Sanchez-Ferandin S."/>
            <person name="Moreau H."/>
            <person name="Rivals E."/>
            <person name="Grigoriev I.V."/>
            <person name="Grimsley N."/>
            <person name="Eyre-Walker A."/>
            <person name="Piganeau G."/>
        </authorList>
    </citation>
    <scope>NUCLEOTIDE SEQUENCE [LARGE SCALE GENOMIC DNA]</scope>
    <source>
        <strain evidence="8">RCC 1115</strain>
    </source>
</reference>
<evidence type="ECO:0000256" key="5">
    <source>
        <dbReference type="ARBA" id="ARBA00023136"/>
    </source>
</evidence>
<proteinExistence type="inferred from homology"/>
<dbReference type="InterPro" id="IPR038350">
    <property type="entry name" value="Orai_sf"/>
</dbReference>